<dbReference type="SUPFAM" id="SSF48019">
    <property type="entry name" value="post-AAA+ oligomerization domain-like"/>
    <property type="match status" value="1"/>
</dbReference>
<dbReference type="RefSeq" id="WP_158349498.1">
    <property type="nucleotide sequence ID" value="NZ_CP032996.1"/>
</dbReference>
<dbReference type="Gene3D" id="1.20.272.10">
    <property type="match status" value="1"/>
</dbReference>
<gene>
    <name evidence="11" type="ORF">D9V81_01225</name>
</gene>
<dbReference type="Gene3D" id="3.40.50.300">
    <property type="entry name" value="P-loop containing nucleotide triphosphate hydrolases"/>
    <property type="match status" value="1"/>
</dbReference>
<evidence type="ECO:0000256" key="9">
    <source>
        <dbReference type="ARBA" id="ARBA00049244"/>
    </source>
</evidence>
<dbReference type="SUPFAM" id="SSF52540">
    <property type="entry name" value="P-loop containing nucleoside triphosphate hydrolases"/>
    <property type="match status" value="1"/>
</dbReference>
<dbReference type="InterPro" id="IPR015199">
    <property type="entry name" value="DNA_pol_III_delta_C"/>
</dbReference>
<sequence length="331" mass="39827">MVKKMQTGWYPWLNLVYKNIINNYQKNKLHHTIIIESYNINNTYKIIWAISKWILCNQKNGIKYCGKCTGCSLIKNKNHPDFYIFLPNKKNNILEIEKIKNILNNIQNTAQQNNNKILWIPNYNLLTIFGINILLKIIEEPPKNTFFFIGNNYNKKIEMTFKSRCLLYRIPKPSEKIGLLWIKKKNNFKTKNCLIALQIHNYDPELAYIALNKKNWNKRINFYKNINISININNFFILLPKINTDNIFIKIYWIILLLMDGLKYKKKLFFHLINIDQIDLIKKISKKYSYIHLNNILKSWIKCRYQLINIKNINFELLILKQLFKWKILNS</sequence>
<keyword evidence="6" id="KW-0239">DNA-directed DNA polymerase</keyword>
<evidence type="ECO:0000256" key="1">
    <source>
        <dbReference type="ARBA" id="ARBA00012417"/>
    </source>
</evidence>
<name>A0A4D6YGA5_9GAMM</name>
<dbReference type="GO" id="GO:0003677">
    <property type="term" value="F:DNA binding"/>
    <property type="evidence" value="ECO:0007669"/>
    <property type="project" value="InterPro"/>
</dbReference>
<dbReference type="AlphaFoldDB" id="A0A4D6YGA5"/>
<accession>A0A4D6YGA5</accession>
<proteinExistence type="predicted"/>
<evidence type="ECO:0000256" key="3">
    <source>
        <dbReference type="ARBA" id="ARBA00022679"/>
    </source>
</evidence>
<dbReference type="InterPro" id="IPR050238">
    <property type="entry name" value="DNA_Rep/Repair_Clamp_Loader"/>
</dbReference>
<comment type="function">
    <text evidence="8">DNA polymerase III is a complex, multichain enzyme responsible for most of the replicative synthesis in bacteria. This DNA polymerase also exhibits 3' to 5' exonuclease activity.</text>
</comment>
<dbReference type="OrthoDB" id="9811073at2"/>
<evidence type="ECO:0000256" key="2">
    <source>
        <dbReference type="ARBA" id="ARBA00014363"/>
    </source>
</evidence>
<evidence type="ECO:0000256" key="8">
    <source>
        <dbReference type="ARBA" id="ARBA00037724"/>
    </source>
</evidence>
<dbReference type="InterPro" id="IPR027417">
    <property type="entry name" value="P-loop_NTPase"/>
</dbReference>
<organism evidence="11 12">
    <name type="scientific">Buchnera aphidicola</name>
    <name type="common">Therioaphis trifolii</name>
    <dbReference type="NCBI Taxonomy" id="1241884"/>
    <lineage>
        <taxon>Bacteria</taxon>
        <taxon>Pseudomonadati</taxon>
        <taxon>Pseudomonadota</taxon>
        <taxon>Gammaproteobacteria</taxon>
        <taxon>Enterobacterales</taxon>
        <taxon>Erwiniaceae</taxon>
        <taxon>Buchnera</taxon>
    </lineage>
</organism>
<keyword evidence="3" id="KW-0808">Transferase</keyword>
<dbReference type="GO" id="GO:0009360">
    <property type="term" value="C:DNA polymerase III complex"/>
    <property type="evidence" value="ECO:0007669"/>
    <property type="project" value="InterPro"/>
</dbReference>
<evidence type="ECO:0000256" key="5">
    <source>
        <dbReference type="ARBA" id="ARBA00022705"/>
    </source>
</evidence>
<evidence type="ECO:0000313" key="12">
    <source>
        <dbReference type="Proteomes" id="UP000298603"/>
    </source>
</evidence>
<reference evidence="11 12" key="1">
    <citation type="submission" date="2018-10" db="EMBL/GenBank/DDBJ databases">
        <title>Comparative functional genomics of the obligate endosymbiont Buchnera aphidicola.</title>
        <authorList>
            <person name="Chong R.A."/>
        </authorList>
    </citation>
    <scope>NUCLEOTIDE SEQUENCE [LARGE SCALE GENOMIC DNA]</scope>
    <source>
        <strain evidence="11 12">Tma</strain>
    </source>
</reference>
<dbReference type="EC" id="2.7.7.7" evidence="1"/>
<evidence type="ECO:0000256" key="7">
    <source>
        <dbReference type="ARBA" id="ARBA00026073"/>
    </source>
</evidence>
<dbReference type="EMBL" id="CP032996">
    <property type="protein sequence ID" value="QCI27233.1"/>
    <property type="molecule type" value="Genomic_DNA"/>
</dbReference>
<dbReference type="PANTHER" id="PTHR11669">
    <property type="entry name" value="REPLICATION FACTOR C / DNA POLYMERASE III GAMMA-TAU SUBUNIT"/>
    <property type="match status" value="1"/>
</dbReference>
<keyword evidence="5" id="KW-0235">DNA replication</keyword>
<comment type="subunit">
    <text evidence="7">DNA polymerase III contains a core (composed of alpha, epsilon and theta chains) that associates with a tau subunit. This core dimerizes to form the POLIII' complex. PolIII' associates with the gamma complex (composed of gamma, delta, delta', psi and chi chains) and with the beta chain to form the complete DNA polymerase III complex.</text>
</comment>
<keyword evidence="12" id="KW-1185">Reference proteome</keyword>
<dbReference type="InterPro" id="IPR008921">
    <property type="entry name" value="DNA_pol3_clamp-load_cplx_C"/>
</dbReference>
<dbReference type="Proteomes" id="UP000298603">
    <property type="component" value="Chromosome"/>
</dbReference>
<keyword evidence="4" id="KW-0548">Nucleotidyltransferase</keyword>
<dbReference type="Pfam" id="PF09115">
    <property type="entry name" value="DNApol3-delta_C"/>
    <property type="match status" value="1"/>
</dbReference>
<protein>
    <recommendedName>
        <fullName evidence="2">DNA polymerase III subunit delta'</fullName>
        <ecNumber evidence="1">2.7.7.7</ecNumber>
    </recommendedName>
</protein>
<evidence type="ECO:0000256" key="6">
    <source>
        <dbReference type="ARBA" id="ARBA00022932"/>
    </source>
</evidence>
<feature type="domain" description="DNA polymerase III delta subunit C-terminal" evidence="10">
    <location>
        <begin position="214"/>
        <end position="326"/>
    </location>
</feature>
<evidence type="ECO:0000256" key="4">
    <source>
        <dbReference type="ARBA" id="ARBA00022695"/>
    </source>
</evidence>
<dbReference type="PANTHER" id="PTHR11669:SF8">
    <property type="entry name" value="DNA POLYMERASE III SUBUNIT DELTA"/>
    <property type="match status" value="1"/>
</dbReference>
<evidence type="ECO:0000259" key="10">
    <source>
        <dbReference type="Pfam" id="PF09115"/>
    </source>
</evidence>
<dbReference type="GO" id="GO:0003887">
    <property type="term" value="F:DNA-directed DNA polymerase activity"/>
    <property type="evidence" value="ECO:0007669"/>
    <property type="project" value="UniProtKB-KW"/>
</dbReference>
<dbReference type="GO" id="GO:0006261">
    <property type="term" value="P:DNA-templated DNA replication"/>
    <property type="evidence" value="ECO:0007669"/>
    <property type="project" value="TreeGrafter"/>
</dbReference>
<comment type="catalytic activity">
    <reaction evidence="9">
        <text>DNA(n) + a 2'-deoxyribonucleoside 5'-triphosphate = DNA(n+1) + diphosphate</text>
        <dbReference type="Rhea" id="RHEA:22508"/>
        <dbReference type="Rhea" id="RHEA-COMP:17339"/>
        <dbReference type="Rhea" id="RHEA-COMP:17340"/>
        <dbReference type="ChEBI" id="CHEBI:33019"/>
        <dbReference type="ChEBI" id="CHEBI:61560"/>
        <dbReference type="ChEBI" id="CHEBI:173112"/>
        <dbReference type="EC" id="2.7.7.7"/>
    </reaction>
</comment>
<dbReference type="Pfam" id="PF13177">
    <property type="entry name" value="DNA_pol3_delta2"/>
    <property type="match status" value="1"/>
</dbReference>
<evidence type="ECO:0000313" key="11">
    <source>
        <dbReference type="EMBL" id="QCI27233.1"/>
    </source>
</evidence>